<dbReference type="InterPro" id="IPR050925">
    <property type="entry name" value="Rhomboid_protease_S54"/>
</dbReference>
<evidence type="ECO:0000259" key="9">
    <source>
        <dbReference type="Pfam" id="PF20216"/>
    </source>
</evidence>
<dbReference type="InterPro" id="IPR035952">
    <property type="entry name" value="Rhomboid-like_sf"/>
</dbReference>
<dbReference type="PANTHER" id="PTHR43731">
    <property type="entry name" value="RHOMBOID PROTEASE"/>
    <property type="match status" value="1"/>
</dbReference>
<dbReference type="EC" id="3.4.21.105" evidence="10"/>
<evidence type="ECO:0000313" key="11">
    <source>
        <dbReference type="Proteomes" id="UP000038055"/>
    </source>
</evidence>
<evidence type="ECO:0000256" key="7">
    <source>
        <dbReference type="SAM" id="Phobius"/>
    </source>
</evidence>
<name>A0A0B7H4T9_9FLAO</name>
<comment type="subcellular location">
    <subcellularLocation>
        <location evidence="1">Membrane</location>
        <topology evidence="1">Multi-pass membrane protein</topology>
    </subcellularLocation>
</comment>
<comment type="similarity">
    <text evidence="2">Belongs to the peptidase S54 family.</text>
</comment>
<feature type="transmembrane region" description="Helical" evidence="7">
    <location>
        <begin position="165"/>
        <end position="182"/>
    </location>
</feature>
<dbReference type="GO" id="GO:0016020">
    <property type="term" value="C:membrane"/>
    <property type="evidence" value="ECO:0007669"/>
    <property type="project" value="UniProtKB-SubCell"/>
</dbReference>
<dbReference type="Pfam" id="PF01694">
    <property type="entry name" value="Rhomboid"/>
    <property type="match status" value="1"/>
</dbReference>
<dbReference type="Proteomes" id="UP000038055">
    <property type="component" value="Unassembled WGS sequence"/>
</dbReference>
<dbReference type="InterPro" id="IPR022764">
    <property type="entry name" value="Peptidase_S54_rhomboid_dom"/>
</dbReference>
<dbReference type="GO" id="GO:0004252">
    <property type="term" value="F:serine-type endopeptidase activity"/>
    <property type="evidence" value="ECO:0007669"/>
    <property type="project" value="InterPro"/>
</dbReference>
<protein>
    <submittedName>
        <fullName evidence="10">p-beta</fullName>
        <ecNumber evidence="10">3.4.21.105</ecNumber>
    </submittedName>
</protein>
<feature type="transmembrane region" description="Helical" evidence="7">
    <location>
        <begin position="78"/>
        <end position="97"/>
    </location>
</feature>
<proteinExistence type="inferred from homology"/>
<evidence type="ECO:0000313" key="10">
    <source>
        <dbReference type="EMBL" id="CEN34631.1"/>
    </source>
</evidence>
<evidence type="ECO:0000256" key="2">
    <source>
        <dbReference type="ARBA" id="ARBA00009045"/>
    </source>
</evidence>
<evidence type="ECO:0000256" key="5">
    <source>
        <dbReference type="ARBA" id="ARBA00022989"/>
    </source>
</evidence>
<feature type="transmembrane region" description="Helical" evidence="7">
    <location>
        <begin position="20"/>
        <end position="38"/>
    </location>
</feature>
<keyword evidence="6 7" id="KW-0472">Membrane</keyword>
<dbReference type="Gene3D" id="1.20.1540.10">
    <property type="entry name" value="Rhomboid-like"/>
    <property type="match status" value="1"/>
</dbReference>
<keyword evidence="3 7" id="KW-0812">Transmembrane</keyword>
<dbReference type="InterPro" id="IPR046483">
    <property type="entry name" value="DUF6576"/>
</dbReference>
<gene>
    <name evidence="10" type="ORF">CCYN2B_220016</name>
</gene>
<evidence type="ECO:0000256" key="1">
    <source>
        <dbReference type="ARBA" id="ARBA00004141"/>
    </source>
</evidence>
<dbReference type="PANTHER" id="PTHR43731:SF14">
    <property type="entry name" value="PRESENILIN-ASSOCIATED RHOMBOID-LIKE PROTEIN, MITOCHONDRIAL"/>
    <property type="match status" value="1"/>
</dbReference>
<dbReference type="EMBL" id="CDOD01000015">
    <property type="protein sequence ID" value="CEN34631.1"/>
    <property type="molecule type" value="Genomic_DNA"/>
</dbReference>
<dbReference type="SUPFAM" id="SSF144091">
    <property type="entry name" value="Rhomboid-like"/>
    <property type="match status" value="1"/>
</dbReference>
<evidence type="ECO:0000256" key="4">
    <source>
        <dbReference type="ARBA" id="ARBA00022801"/>
    </source>
</evidence>
<accession>A0A0B7H4T9</accession>
<dbReference type="AlphaFoldDB" id="A0A0B7H4T9"/>
<keyword evidence="5 7" id="KW-1133">Transmembrane helix</keyword>
<feature type="domain" description="DUF6576" evidence="9">
    <location>
        <begin position="238"/>
        <end position="276"/>
    </location>
</feature>
<feature type="transmembrane region" description="Helical" evidence="7">
    <location>
        <begin position="104"/>
        <end position="125"/>
    </location>
</feature>
<organism evidence="10 11">
    <name type="scientific">Capnocytophaga cynodegmi</name>
    <dbReference type="NCBI Taxonomy" id="28189"/>
    <lineage>
        <taxon>Bacteria</taxon>
        <taxon>Pseudomonadati</taxon>
        <taxon>Bacteroidota</taxon>
        <taxon>Flavobacteriia</taxon>
        <taxon>Flavobacteriales</taxon>
        <taxon>Flavobacteriaceae</taxon>
        <taxon>Capnocytophaga</taxon>
    </lineage>
</organism>
<evidence type="ECO:0000259" key="8">
    <source>
        <dbReference type="Pfam" id="PF01694"/>
    </source>
</evidence>
<feature type="domain" description="Peptidase S54 rhomboid" evidence="8">
    <location>
        <begin position="62"/>
        <end position="204"/>
    </location>
</feature>
<sequence length="280" mass="32140">MVNYLLQKLQIKRINLAEQVILLNVLLFLITRSLIVFLEFSQFQINTWVGLPQSINEFFTKPWTIVTYSFFHANFQHLFWNMLMLFFAGRIFFNLFNNKQFVRVYCTGIIFSGISFLLIEALFPLLFDGSILLGASGAIMALLVFITVIVPKYTVYLLFSIQMKLWLVVSFLILYDIIQISSNPGGKIVHLGGAFTGYFIGILAKKPIYLKSKKIVKLTKNNVSNKNVKPLKSNDDLSESQKLKQHKVNILLDKISSSGYTSLTEEEKKFLFEVSKDMNS</sequence>
<dbReference type="STRING" id="28189.CCYN74_40069"/>
<feature type="transmembrane region" description="Helical" evidence="7">
    <location>
        <begin position="131"/>
        <end position="153"/>
    </location>
</feature>
<keyword evidence="4 10" id="KW-0378">Hydrolase</keyword>
<evidence type="ECO:0000256" key="6">
    <source>
        <dbReference type="ARBA" id="ARBA00023136"/>
    </source>
</evidence>
<reference evidence="11" key="1">
    <citation type="submission" date="2015-01" db="EMBL/GenBank/DDBJ databases">
        <authorList>
            <person name="MANFREDI Pablo"/>
        </authorList>
    </citation>
    <scope>NUCLEOTIDE SEQUENCE [LARGE SCALE GENOMIC DNA]</scope>
    <source>
        <strain evidence="11">Ccyn2B</strain>
    </source>
</reference>
<feature type="transmembrane region" description="Helical" evidence="7">
    <location>
        <begin position="188"/>
        <end position="204"/>
    </location>
</feature>
<dbReference type="eggNOG" id="COG0705">
    <property type="taxonomic scope" value="Bacteria"/>
</dbReference>
<keyword evidence="11" id="KW-1185">Reference proteome</keyword>
<dbReference type="Pfam" id="PF20216">
    <property type="entry name" value="DUF6576"/>
    <property type="match status" value="1"/>
</dbReference>
<evidence type="ECO:0000256" key="3">
    <source>
        <dbReference type="ARBA" id="ARBA00022692"/>
    </source>
</evidence>